<dbReference type="InterPro" id="IPR053175">
    <property type="entry name" value="DHMBA_Reg_Transcription_Factor"/>
</dbReference>
<evidence type="ECO:0000313" key="3">
    <source>
        <dbReference type="Proteomes" id="UP000009038"/>
    </source>
</evidence>
<evidence type="ECO:0000256" key="1">
    <source>
        <dbReference type="SAM" id="MobiDB-lite"/>
    </source>
</evidence>
<dbReference type="OrthoDB" id="5429770at2759"/>
<accession>G3YB91</accession>
<organism evidence="2 3">
    <name type="scientific">Aspergillus niger (strain ATCC 1015 / CBS 113.46 / FGSC A1144 / LSHB Ac4 / NCTC 3858a / NRRL 328 / USDA 3528.7)</name>
    <dbReference type="NCBI Taxonomy" id="380704"/>
    <lineage>
        <taxon>Eukaryota</taxon>
        <taxon>Fungi</taxon>
        <taxon>Dikarya</taxon>
        <taxon>Ascomycota</taxon>
        <taxon>Pezizomycotina</taxon>
        <taxon>Eurotiomycetes</taxon>
        <taxon>Eurotiomycetidae</taxon>
        <taxon>Eurotiales</taxon>
        <taxon>Aspergillaceae</taxon>
        <taxon>Aspergillus</taxon>
        <taxon>Aspergillus subgen. Circumdati</taxon>
    </lineage>
</organism>
<reference evidence="2 3" key="1">
    <citation type="journal article" date="2011" name="Genome Res.">
        <title>Comparative genomics of citric-acid-producing Aspergillus niger ATCC 1015 versus enzyme-producing CBS 513.88.</title>
        <authorList>
            <person name="Andersen M.R."/>
            <person name="Salazar M.P."/>
            <person name="Schaap P.J."/>
            <person name="van de Vondervoort P.J."/>
            <person name="Culley D."/>
            <person name="Thykaer J."/>
            <person name="Frisvad J.C."/>
            <person name="Nielsen K.F."/>
            <person name="Albang R."/>
            <person name="Albermann K."/>
            <person name="Berka R.M."/>
            <person name="Braus G.H."/>
            <person name="Braus-Stromeyer S.A."/>
            <person name="Corrochano L.M."/>
            <person name="Dai Z."/>
            <person name="van Dijck P.W."/>
            <person name="Hofmann G."/>
            <person name="Lasure L.L."/>
            <person name="Magnuson J.K."/>
            <person name="Menke H."/>
            <person name="Meijer M."/>
            <person name="Meijer S.L."/>
            <person name="Nielsen J.B."/>
            <person name="Nielsen M.L."/>
            <person name="van Ooyen A.J."/>
            <person name="Pel H.J."/>
            <person name="Poulsen L."/>
            <person name="Samson R.A."/>
            <person name="Stam H."/>
            <person name="Tsang A."/>
            <person name="van den Brink J.M."/>
            <person name="Atkins A."/>
            <person name="Aerts A."/>
            <person name="Shapiro H."/>
            <person name="Pangilinan J."/>
            <person name="Salamov A."/>
            <person name="Lou Y."/>
            <person name="Lindquist E."/>
            <person name="Lucas S."/>
            <person name="Grimwood J."/>
            <person name="Grigoriev I.V."/>
            <person name="Kubicek C.P."/>
            <person name="Martinez D."/>
            <person name="van Peij N.N."/>
            <person name="Roubos J.A."/>
            <person name="Nielsen J."/>
            <person name="Baker S.E."/>
        </authorList>
    </citation>
    <scope>NUCLEOTIDE SEQUENCE [LARGE SCALE GENOMIC DNA]</scope>
    <source>
        <strain evidence="3">ATCC 1015 / CBS 113.46 / FGSC A1144 / LSHB Ac4 / NCTC 3858a / NRRL 328 / USDA 3528.7</strain>
    </source>
</reference>
<dbReference type="AlphaFoldDB" id="G3YB91"/>
<sequence>MPYLSTLANHLESSAVNDALTAAGLAALSNIYRSRQLMYTARQHYMTALSQTSSSLSHAHLSTRDETLATVVLLSMFEVLTCSDGLFINRWIKHLDGAAILIETRGPEQLTRPEGLALFSQLRTQIVLSHIYRQKHTSAMIRRLSQETAKYRPNKDDAIVDRLSSVTIPLGDLCAAIKEGTISCPSEIVRYALNLDAQIQSIMSDIPASMGYKTVNVALAQGVPTVDTVWGAQYHTYRDITVSSFWNNYRSARLVLLELIVEAIGAMNIHFPGNTKEEHQHLLRECQQISRRLVEDICASVPFHLGSVVDDSHVDKFSAPAAGGFALMWPLLIAADSGYAPRELRSWIIHCLDKIGHSMGINQALAMAQLVREGESTRAWLSPEYSSPKRDGQEGGSWNEAEAL</sequence>
<dbReference type="Proteomes" id="UP000009038">
    <property type="component" value="Unassembled WGS sequence"/>
</dbReference>
<dbReference type="PANTHER" id="PTHR38791:SF5">
    <property type="entry name" value="TRANSCRIPTION FACTOR DBAG-RELATED"/>
    <property type="match status" value="1"/>
</dbReference>
<feature type="region of interest" description="Disordered" evidence="1">
    <location>
        <begin position="382"/>
        <end position="404"/>
    </location>
</feature>
<dbReference type="Pfam" id="PF11951">
    <property type="entry name" value="Fungal_trans_2"/>
    <property type="match status" value="1"/>
</dbReference>
<dbReference type="HOGENOM" id="CLU_013866_5_0_1"/>
<dbReference type="InterPro" id="IPR021858">
    <property type="entry name" value="Fun_TF"/>
</dbReference>
<protein>
    <submittedName>
        <fullName evidence="2">Uncharacterized protein</fullName>
    </submittedName>
</protein>
<gene>
    <name evidence="2" type="ORF">ASPNIDRAFT_179010</name>
</gene>
<dbReference type="EMBL" id="ACJE01000019">
    <property type="protein sequence ID" value="EHA19957.1"/>
    <property type="molecule type" value="Genomic_DNA"/>
</dbReference>
<evidence type="ECO:0000313" key="2">
    <source>
        <dbReference type="EMBL" id="EHA19957.1"/>
    </source>
</evidence>
<proteinExistence type="predicted"/>
<dbReference type="STRING" id="380704.G3YB91"/>
<dbReference type="PANTHER" id="PTHR38791">
    <property type="entry name" value="ZN(II)2CYS6 TRANSCRIPTION FACTOR (EUROFUNG)-RELATED-RELATED"/>
    <property type="match status" value="1"/>
</dbReference>
<comment type="caution">
    <text evidence="2">The sequence shown here is derived from an EMBL/GenBank/DDBJ whole genome shotgun (WGS) entry which is preliminary data.</text>
</comment>
<name>G3YB91_ASPNA</name>